<feature type="transmembrane region" description="Helical" evidence="9">
    <location>
        <begin position="23"/>
        <end position="45"/>
    </location>
</feature>
<dbReference type="OrthoDB" id="445589at2"/>
<evidence type="ECO:0000256" key="1">
    <source>
        <dbReference type="ARBA" id="ARBA00004651"/>
    </source>
</evidence>
<proteinExistence type="inferred from homology"/>
<dbReference type="STRING" id="211165.GCA_000317285_04620"/>
<evidence type="ECO:0000256" key="2">
    <source>
        <dbReference type="ARBA" id="ARBA00022448"/>
    </source>
</evidence>
<accession>A0A433NQQ6</accession>
<feature type="transmembrane region" description="Helical" evidence="9">
    <location>
        <begin position="239"/>
        <end position="257"/>
    </location>
</feature>
<evidence type="ECO:0000256" key="5">
    <source>
        <dbReference type="ARBA" id="ARBA00022989"/>
    </source>
</evidence>
<keyword evidence="6" id="KW-0406">Ion transport</keyword>
<dbReference type="GO" id="GO:0005886">
    <property type="term" value="C:plasma membrane"/>
    <property type="evidence" value="ECO:0007669"/>
    <property type="project" value="UniProtKB-SubCell"/>
</dbReference>
<evidence type="ECO:0000313" key="11">
    <source>
        <dbReference type="Proteomes" id="UP000268857"/>
    </source>
</evidence>
<comment type="subcellular location">
    <subcellularLocation>
        <location evidence="1">Cell membrane</location>
        <topology evidence="1">Multi-pass membrane protein</topology>
    </subcellularLocation>
</comment>
<organism evidence="10 11">
    <name type="scientific">Chlorogloeopsis fritschii PCC 6912</name>
    <dbReference type="NCBI Taxonomy" id="211165"/>
    <lineage>
        <taxon>Bacteria</taxon>
        <taxon>Bacillati</taxon>
        <taxon>Cyanobacteriota</taxon>
        <taxon>Cyanophyceae</taxon>
        <taxon>Nostocales</taxon>
        <taxon>Chlorogloeopsidaceae</taxon>
        <taxon>Chlorogloeopsis</taxon>
    </lineage>
</organism>
<dbReference type="PANTHER" id="PTHR33281">
    <property type="entry name" value="UPF0187 PROTEIN YNEE"/>
    <property type="match status" value="1"/>
</dbReference>
<sequence>MTFDKHNWLQLALKWQGSVLPTVLPRIFLCSGFAFFISLTHYYGFDLAEQIFSSVTTNVAYNLVLGLLLVFRTNTAYDRYWEGRKIWGSIVINSLNLARKIKLAIAETETVDRENKIAVLRLLSAFAVATKLHLREQSDPQELEAFLTQAQYLQLQEVKNIPLKISFWIGAYLKQQQVRNCLSIYELVPMNQALDAMVEAFIGCDRIKKTPIPLAYGIYLKRLLLIYCFVLPFQLVHDVSWWTIPIVTLISFILLGIEEIGNQIENPFSNSANDLPIDEICNTLVKNIEDIIKAEDSPLNNEIKTL</sequence>
<evidence type="ECO:0000256" key="3">
    <source>
        <dbReference type="ARBA" id="ARBA00022475"/>
    </source>
</evidence>
<keyword evidence="3" id="KW-1003">Cell membrane</keyword>
<dbReference type="RefSeq" id="WP_016874821.1">
    <property type="nucleotide sequence ID" value="NZ_AJLN01000112.1"/>
</dbReference>
<evidence type="ECO:0000256" key="8">
    <source>
        <dbReference type="ARBA" id="ARBA00034708"/>
    </source>
</evidence>
<keyword evidence="4 9" id="KW-0812">Transmembrane</keyword>
<dbReference type="PANTHER" id="PTHR33281:SF19">
    <property type="entry name" value="VOLTAGE-DEPENDENT ANION CHANNEL-FORMING PROTEIN YNEE"/>
    <property type="match status" value="1"/>
</dbReference>
<dbReference type="Pfam" id="PF25539">
    <property type="entry name" value="Bestrophin_2"/>
    <property type="match status" value="1"/>
</dbReference>
<evidence type="ECO:0000256" key="6">
    <source>
        <dbReference type="ARBA" id="ARBA00023065"/>
    </source>
</evidence>
<evidence type="ECO:0000313" key="10">
    <source>
        <dbReference type="EMBL" id="RUR86168.1"/>
    </source>
</evidence>
<keyword evidence="11" id="KW-1185">Reference proteome</keyword>
<dbReference type="Proteomes" id="UP000268857">
    <property type="component" value="Unassembled WGS sequence"/>
</dbReference>
<keyword evidence="2" id="KW-0813">Transport</keyword>
<keyword evidence="7 9" id="KW-0472">Membrane</keyword>
<dbReference type="EMBL" id="RSCJ01000002">
    <property type="protein sequence ID" value="RUR86168.1"/>
    <property type="molecule type" value="Genomic_DNA"/>
</dbReference>
<dbReference type="GO" id="GO:0005254">
    <property type="term" value="F:chloride channel activity"/>
    <property type="evidence" value="ECO:0007669"/>
    <property type="project" value="InterPro"/>
</dbReference>
<dbReference type="InterPro" id="IPR044669">
    <property type="entry name" value="YneE/VCCN1/2-like"/>
</dbReference>
<evidence type="ECO:0000256" key="7">
    <source>
        <dbReference type="ARBA" id="ARBA00023136"/>
    </source>
</evidence>
<comment type="caution">
    <text evidence="10">The sequence shown here is derived from an EMBL/GenBank/DDBJ whole genome shotgun (WGS) entry which is preliminary data.</text>
</comment>
<feature type="transmembrane region" description="Helical" evidence="9">
    <location>
        <begin position="214"/>
        <end position="233"/>
    </location>
</feature>
<gene>
    <name evidence="10" type="ORF">PCC6912_09930</name>
</gene>
<evidence type="ECO:0000256" key="4">
    <source>
        <dbReference type="ARBA" id="ARBA00022692"/>
    </source>
</evidence>
<reference evidence="10 11" key="1">
    <citation type="journal article" date="2019" name="Genome Biol. Evol.">
        <title>Day and night: Metabolic profiles and evolutionary relationships of six axenic non-marine cyanobacteria.</title>
        <authorList>
            <person name="Will S.E."/>
            <person name="Henke P."/>
            <person name="Boedeker C."/>
            <person name="Huang S."/>
            <person name="Brinkmann H."/>
            <person name="Rohde M."/>
            <person name="Jarek M."/>
            <person name="Friedl T."/>
            <person name="Seufert S."/>
            <person name="Schumacher M."/>
            <person name="Overmann J."/>
            <person name="Neumann-Schaal M."/>
            <person name="Petersen J."/>
        </authorList>
    </citation>
    <scope>NUCLEOTIDE SEQUENCE [LARGE SCALE GENOMIC DNA]</scope>
    <source>
        <strain evidence="10 11">PCC 6912</strain>
    </source>
</reference>
<name>A0A433NQQ6_CHLFR</name>
<keyword evidence="5 9" id="KW-1133">Transmembrane helix</keyword>
<evidence type="ECO:0000256" key="9">
    <source>
        <dbReference type="SAM" id="Phobius"/>
    </source>
</evidence>
<comment type="similarity">
    <text evidence="8">Belongs to the anion channel-forming bestrophin (TC 1.A.46) family.</text>
</comment>
<dbReference type="AlphaFoldDB" id="A0A433NQQ6"/>
<protein>
    <submittedName>
        <fullName evidence="10">Uncharacterized protein</fullName>
    </submittedName>
</protein>
<feature type="transmembrane region" description="Helical" evidence="9">
    <location>
        <begin position="51"/>
        <end position="71"/>
    </location>
</feature>